<sequence>MSWETGVLGEICDVRDGTHDSPKYQSEGIPLVTSKNLINGSIDFTSANLITEEDHTKISKRSKVDNGDILYAMIGTVGNPAIVNTDTVFSIKNVGLIKFREDSQIYNRYLIFALDSDLVKRQILRESKGGTQKFVSLKVLRNLKIPLPPLQVQKQIAAVLEKADTLRSQCQQMEQELNTLAQSVFLDMFGDPAKNSKSWPMGVIGDCCASVNYGTSDKADIENGAYPVLRMNNITYEGRWNFSSLKYLDLDEKGVEKYLAESGDILFNRTNSKELVGKTAVYRESEPMAFAGYLVRARVNDKAVPEYISALMNSRYGKQTLLNMCKSIVGMANINAKEFQKIKLPIPPIELQQEFQKIVFALDEKLFELKKHFKENDDLFNSLMQKAFKGELELKDVA</sequence>
<dbReference type="Proteomes" id="UP001152467">
    <property type="component" value="Unassembled WGS sequence"/>
</dbReference>
<dbReference type="RefSeq" id="WP_261626550.1">
    <property type="nucleotide sequence ID" value="NZ_CAMAPC010000009.1"/>
</dbReference>
<dbReference type="GO" id="GO:0009307">
    <property type="term" value="P:DNA restriction-modification system"/>
    <property type="evidence" value="ECO:0007669"/>
    <property type="project" value="UniProtKB-KW"/>
</dbReference>
<keyword evidence="4" id="KW-0175">Coiled coil</keyword>
<comment type="similarity">
    <text evidence="1">Belongs to the type-I restriction system S methylase family.</text>
</comment>
<reference evidence="6" key="1">
    <citation type="submission" date="2022-07" db="EMBL/GenBank/DDBJ databases">
        <authorList>
            <person name="Criscuolo A."/>
        </authorList>
    </citation>
    <scope>NUCLEOTIDE SEQUENCE</scope>
    <source>
        <strain evidence="6">CIP111854</strain>
    </source>
</reference>
<name>A0A9W4VWP8_9GAMM</name>
<evidence type="ECO:0000256" key="2">
    <source>
        <dbReference type="ARBA" id="ARBA00022747"/>
    </source>
</evidence>
<feature type="domain" description="Type I restriction modification DNA specificity" evidence="5">
    <location>
        <begin position="199"/>
        <end position="373"/>
    </location>
</feature>
<dbReference type="CDD" id="cd17246">
    <property type="entry name" value="RMtype1_S_SonII-TRD2-CR2_like"/>
    <property type="match status" value="1"/>
</dbReference>
<dbReference type="SUPFAM" id="SSF116734">
    <property type="entry name" value="DNA methylase specificity domain"/>
    <property type="match status" value="2"/>
</dbReference>
<feature type="coiled-coil region" evidence="4">
    <location>
        <begin position="156"/>
        <end position="183"/>
    </location>
</feature>
<evidence type="ECO:0000259" key="5">
    <source>
        <dbReference type="Pfam" id="PF01420"/>
    </source>
</evidence>
<dbReference type="PANTHER" id="PTHR30408">
    <property type="entry name" value="TYPE-1 RESTRICTION ENZYME ECOKI SPECIFICITY PROTEIN"/>
    <property type="match status" value="1"/>
</dbReference>
<feature type="domain" description="Type I restriction modification DNA specificity" evidence="5">
    <location>
        <begin position="3"/>
        <end position="165"/>
    </location>
</feature>
<dbReference type="GO" id="GO:0003677">
    <property type="term" value="F:DNA binding"/>
    <property type="evidence" value="ECO:0007669"/>
    <property type="project" value="UniProtKB-KW"/>
</dbReference>
<keyword evidence="7" id="KW-1185">Reference proteome</keyword>
<comment type="caution">
    <text evidence="6">The sequence shown here is derived from an EMBL/GenBank/DDBJ whole genome shotgun (WGS) entry which is preliminary data.</text>
</comment>
<evidence type="ECO:0000313" key="7">
    <source>
        <dbReference type="Proteomes" id="UP001152467"/>
    </source>
</evidence>
<dbReference type="CDD" id="cd17524">
    <property type="entry name" value="RMtype1_S_EcoUTORF5051P-TRD2-CR2_like"/>
    <property type="match status" value="1"/>
</dbReference>
<evidence type="ECO:0000313" key="6">
    <source>
        <dbReference type="EMBL" id="CAH9060292.1"/>
    </source>
</evidence>
<accession>A0A9W4VWP8</accession>
<dbReference type="Gene3D" id="3.90.220.20">
    <property type="entry name" value="DNA methylase specificity domains"/>
    <property type="match status" value="2"/>
</dbReference>
<organism evidence="6 7">
    <name type="scientific">Pseudoalteromonas holothuriae</name>
    <dbReference type="NCBI Taxonomy" id="2963714"/>
    <lineage>
        <taxon>Bacteria</taxon>
        <taxon>Pseudomonadati</taxon>
        <taxon>Pseudomonadota</taxon>
        <taxon>Gammaproteobacteria</taxon>
        <taxon>Alteromonadales</taxon>
        <taxon>Pseudoalteromonadaceae</taxon>
        <taxon>Pseudoalteromonas</taxon>
    </lineage>
</organism>
<dbReference type="InterPro" id="IPR000055">
    <property type="entry name" value="Restrct_endonuc_typeI_TRD"/>
</dbReference>
<dbReference type="AlphaFoldDB" id="A0A9W4VWP8"/>
<gene>
    <name evidence="6" type="primary">hsdS</name>
    <name evidence="6" type="ORF">PSECIP111854_02576</name>
</gene>
<dbReference type="EMBL" id="CAMAPC010000009">
    <property type="protein sequence ID" value="CAH9060292.1"/>
    <property type="molecule type" value="Genomic_DNA"/>
</dbReference>
<dbReference type="InterPro" id="IPR052021">
    <property type="entry name" value="Type-I_RS_S_subunit"/>
</dbReference>
<dbReference type="InterPro" id="IPR044946">
    <property type="entry name" value="Restrct_endonuc_typeI_TRD_sf"/>
</dbReference>
<dbReference type="Pfam" id="PF01420">
    <property type="entry name" value="Methylase_S"/>
    <property type="match status" value="2"/>
</dbReference>
<evidence type="ECO:0000256" key="4">
    <source>
        <dbReference type="SAM" id="Coils"/>
    </source>
</evidence>
<protein>
    <submittedName>
        <fullName evidence="6">Type-1 restriction enzyme EcoKI specificity protein</fullName>
    </submittedName>
</protein>
<keyword evidence="2" id="KW-0680">Restriction system</keyword>
<dbReference type="PANTHER" id="PTHR30408:SF12">
    <property type="entry name" value="TYPE I RESTRICTION ENZYME MJAVIII SPECIFICITY SUBUNIT"/>
    <property type="match status" value="1"/>
</dbReference>
<proteinExistence type="inferred from homology"/>
<evidence type="ECO:0000256" key="3">
    <source>
        <dbReference type="ARBA" id="ARBA00023125"/>
    </source>
</evidence>
<keyword evidence="3" id="KW-0238">DNA-binding</keyword>
<evidence type="ECO:0000256" key="1">
    <source>
        <dbReference type="ARBA" id="ARBA00010923"/>
    </source>
</evidence>